<dbReference type="FunFam" id="2.170.130.10:FF:000003">
    <property type="entry name" value="SusC/RagA family TonB-linked outer membrane protein"/>
    <property type="match status" value="1"/>
</dbReference>
<dbReference type="InterPro" id="IPR023996">
    <property type="entry name" value="TonB-dep_OMP_SusC/RagA"/>
</dbReference>
<dbReference type="GeneID" id="43186493"/>
<dbReference type="InterPro" id="IPR023997">
    <property type="entry name" value="TonB-dep_OMP_SusC/RagA_CS"/>
</dbReference>
<dbReference type="NCBIfam" id="TIGR04057">
    <property type="entry name" value="SusC_RagA_signa"/>
    <property type="match status" value="1"/>
</dbReference>
<dbReference type="NCBIfam" id="TIGR04056">
    <property type="entry name" value="OMP_RagA_SusC"/>
    <property type="match status" value="1"/>
</dbReference>
<dbReference type="SUPFAM" id="SSF56935">
    <property type="entry name" value="Porins"/>
    <property type="match status" value="1"/>
</dbReference>
<dbReference type="InterPro" id="IPR039426">
    <property type="entry name" value="TonB-dep_rcpt-like"/>
</dbReference>
<dbReference type="RefSeq" id="WP_007564537.1">
    <property type="nucleotide sequence ID" value="NZ_DS990135.1"/>
</dbReference>
<evidence type="ECO:0000256" key="2">
    <source>
        <dbReference type="PROSITE-ProRule" id="PRU01360"/>
    </source>
</evidence>
<evidence type="ECO:0000313" key="5">
    <source>
        <dbReference type="Proteomes" id="UP000003452"/>
    </source>
</evidence>
<proteinExistence type="inferred from homology"/>
<dbReference type="Gene3D" id="2.60.40.1120">
    <property type="entry name" value="Carboxypeptidase-like, regulatory domain"/>
    <property type="match status" value="1"/>
</dbReference>
<reference evidence="4 5" key="2">
    <citation type="submission" date="2008-08" db="EMBL/GenBank/DDBJ databases">
        <authorList>
            <person name="Fulton L."/>
            <person name="Clifton S."/>
            <person name="Fulton B."/>
            <person name="Xu J."/>
            <person name="Minx P."/>
            <person name="Pepin K.H."/>
            <person name="Johnson M."/>
            <person name="Thiruvilangam P."/>
            <person name="Bhonagiri V."/>
            <person name="Nash W.E."/>
            <person name="Mardis E.R."/>
            <person name="Wilson R.K."/>
        </authorList>
    </citation>
    <scope>NUCLEOTIDE SEQUENCE [LARGE SCALE GENOMIC DNA]</scope>
    <source>
        <strain evidence="5">DSM 17135 / JCM 12973 / M2</strain>
    </source>
</reference>
<keyword evidence="2" id="KW-0998">Cell outer membrane</keyword>
<dbReference type="GO" id="GO:0015344">
    <property type="term" value="F:siderophore uptake transmembrane transporter activity"/>
    <property type="evidence" value="ECO:0007669"/>
    <property type="project" value="TreeGrafter"/>
</dbReference>
<dbReference type="InterPro" id="IPR037066">
    <property type="entry name" value="Plug_dom_sf"/>
</dbReference>
<comment type="caution">
    <text evidence="4">The sequence shown here is derived from an EMBL/GenBank/DDBJ whole genome shotgun (WGS) entry which is preliminary data.</text>
</comment>
<dbReference type="Gene3D" id="2.170.130.10">
    <property type="entry name" value="TonB-dependent receptor, plug domain"/>
    <property type="match status" value="1"/>
</dbReference>
<comment type="subcellular location">
    <subcellularLocation>
        <location evidence="2">Cell outer membrane</location>
        <topology evidence="2">Multi-pass membrane protein</topology>
    </subcellularLocation>
</comment>
<organism evidence="4 5">
    <name type="scientific">Phocaeicola plebeius (strain DSM 17135 / JCM 12973 / CCUG 54634 / M2)</name>
    <name type="common">Bacteroides plebeius</name>
    <dbReference type="NCBI Taxonomy" id="484018"/>
    <lineage>
        <taxon>Bacteria</taxon>
        <taxon>Pseudomonadati</taxon>
        <taxon>Bacteroidota</taxon>
        <taxon>Bacteroidia</taxon>
        <taxon>Bacteroidales</taxon>
        <taxon>Bacteroidaceae</taxon>
        <taxon>Phocaeicola</taxon>
    </lineage>
</organism>
<protein>
    <submittedName>
        <fullName evidence="4">TonB-linked outer membrane protein, SusC/RagA family</fullName>
    </submittedName>
</protein>
<evidence type="ECO:0000256" key="1">
    <source>
        <dbReference type="ARBA" id="ARBA00022729"/>
    </source>
</evidence>
<dbReference type="GO" id="GO:0044718">
    <property type="term" value="P:siderophore transmembrane transport"/>
    <property type="evidence" value="ECO:0007669"/>
    <property type="project" value="TreeGrafter"/>
</dbReference>
<dbReference type="PANTHER" id="PTHR30069:SF29">
    <property type="entry name" value="HEMOGLOBIN AND HEMOGLOBIN-HAPTOGLOBIN-BINDING PROTEIN 1-RELATED"/>
    <property type="match status" value="1"/>
</dbReference>
<keyword evidence="2" id="KW-0472">Membrane</keyword>
<keyword evidence="2" id="KW-0813">Transport</keyword>
<reference evidence="4 5" key="1">
    <citation type="submission" date="2008-08" db="EMBL/GenBank/DDBJ databases">
        <title>Draft genome sequence of Bacteroides plebeius (DSM 17135).</title>
        <authorList>
            <person name="Sudarsanam P."/>
            <person name="Ley R."/>
            <person name="Guruge J."/>
            <person name="Turnbaugh P.J."/>
            <person name="Mahowald M."/>
            <person name="Liep D."/>
            <person name="Gordon J."/>
        </authorList>
    </citation>
    <scope>NUCLEOTIDE SEQUENCE [LARGE SCALE GENOMIC DNA]</scope>
    <source>
        <strain evidence="5">DSM 17135 / JCM 12973 / M2</strain>
    </source>
</reference>
<dbReference type="GO" id="GO:0009279">
    <property type="term" value="C:cell outer membrane"/>
    <property type="evidence" value="ECO:0007669"/>
    <property type="project" value="UniProtKB-SubCell"/>
</dbReference>
<sequence>MKTAKQSIDLEYKGTKKRLNLRTALISLCMFAFVGTSAQTGTVTVKLRNASVKELFSAIEKQTSYRFSYRDAEIKGKGNVTISATNRELKQLLEGELSKLGLKYAVSGNKIIVTPAAVAPSAQPKKVTGKVVDANGEPVIGATVIEDGTSNGTVTDFDGNFTLNIPEGKFLTISYIGYKSQNMKAVSNKIMNIVLKEDSGLLDEVVVVGYGTQRKGNLTGSIANVKSDKLTTAPVSNVTNMLAGQLPGLTVKQTSGIPGSDGSSLKIRGYADDPLVIVDGVEGDLNNIDPTQIESITILKDGAASIYGARAGNGVILVTTKRGVDSKPIITLNTSYTLQGATKMAKPGSSGQRAEWDREAHLNAGLPESQVPYTEEQIQKFYEGTDPDYLNTDWFDAVIRKWAPQQNHNLSIRGGSDKIKYFGYAGFNKQETIMKTNGGDYTRFNVQSNVDAKVTDQISLTLDMMYTKEEQYLTGVGEGLGHYLLWEQLYKAEPRYPVSLPDPTKMSYAGIPYGNPLFATNTELGGYRSTDKDYFRITGALTYDVKQVKGLKLKALLHYNRYVQNFKQFRKQGDFYVYNSESGEYSLFRKSQDPTSLALSAQFNFDLTQQYSIYYENLFNEKHRVTALGLFESINYGDKYFETKRSDFMTSVLDQIFAGNPSTAQNSGWEDEMGRVSWVARLNYGYKDKYLIETIFRADASAKFPKGKRWGYFPSVSLGWVMSEEDFIKKLNFVDLLKFRFSYGQSGNDNVGSFKYLAGYAFDGSYIIGSNIMSGLYSTGLANYLLTWEKMSIYNGGVDFSLFNRKLYGTIEGFYRLRDGIPGNRASSLPSSFGAELPQENLNSIDTRGFEFTIGTAGKIGELSYDVSGNIAWSRSKWVNYDEPEYTDPDQERLYKLTGNWIDRRIGYVSDGLFTSMEEIEQLDYVYKDLNGNSTLRPGDVKYKDLNGDKVLDWRDQTEIGSGTMPHWTYGVNATFQYKGFDLSFLLQGAFDYTTYIDLETAPSVLKFENRWTIEENDPNSLVPRPGGASTNGLYSDYRNHNTSYLRLKNFTFGYEFPKLWLSKLGVERLRVYFAGTNLFTLSSLNKYGVDPEMPEGTPAYYYPQQRTLSFGLNLSF</sequence>
<dbReference type="InterPro" id="IPR012910">
    <property type="entry name" value="Plug_dom"/>
</dbReference>
<dbReference type="SUPFAM" id="SSF49464">
    <property type="entry name" value="Carboxypeptidase regulatory domain-like"/>
    <property type="match status" value="1"/>
</dbReference>
<feature type="domain" description="TonB-dependent receptor plug" evidence="3">
    <location>
        <begin position="217"/>
        <end position="315"/>
    </location>
</feature>
<name>B5D4A2_PHOPM</name>
<gene>
    <name evidence="4" type="ORF">BACPLE_03857</name>
</gene>
<accession>B5D4A2</accession>
<keyword evidence="2" id="KW-0812">Transmembrane</keyword>
<dbReference type="Pfam" id="PF07715">
    <property type="entry name" value="Plug"/>
    <property type="match status" value="1"/>
</dbReference>
<dbReference type="AlphaFoldDB" id="B5D4A2"/>
<dbReference type="Pfam" id="PF13715">
    <property type="entry name" value="CarbopepD_reg_2"/>
    <property type="match status" value="1"/>
</dbReference>
<dbReference type="InterPro" id="IPR008969">
    <property type="entry name" value="CarboxyPept-like_regulatory"/>
</dbReference>
<dbReference type="HOGENOM" id="CLU_004317_1_1_10"/>
<evidence type="ECO:0000313" key="4">
    <source>
        <dbReference type="EMBL" id="EDY93601.1"/>
    </source>
</evidence>
<dbReference type="EMBL" id="ABQC02000025">
    <property type="protein sequence ID" value="EDY93601.1"/>
    <property type="molecule type" value="Genomic_DNA"/>
</dbReference>
<keyword evidence="2" id="KW-1134">Transmembrane beta strand</keyword>
<evidence type="ECO:0000259" key="3">
    <source>
        <dbReference type="Pfam" id="PF07715"/>
    </source>
</evidence>
<dbReference type="eggNOG" id="COG1629">
    <property type="taxonomic scope" value="Bacteria"/>
</dbReference>
<dbReference type="FunFam" id="2.60.40.1120:FF:000003">
    <property type="entry name" value="Outer membrane protein Omp121"/>
    <property type="match status" value="1"/>
</dbReference>
<dbReference type="PANTHER" id="PTHR30069">
    <property type="entry name" value="TONB-DEPENDENT OUTER MEMBRANE RECEPTOR"/>
    <property type="match status" value="1"/>
</dbReference>
<keyword evidence="1" id="KW-0732">Signal</keyword>
<dbReference type="Proteomes" id="UP000003452">
    <property type="component" value="Unassembled WGS sequence"/>
</dbReference>
<dbReference type="PROSITE" id="PS52016">
    <property type="entry name" value="TONB_DEPENDENT_REC_3"/>
    <property type="match status" value="1"/>
</dbReference>
<comment type="similarity">
    <text evidence="2">Belongs to the TonB-dependent receptor family.</text>
</comment>